<gene>
    <name evidence="2" type="ORF">AKJ63_01560</name>
</gene>
<reference evidence="2 3" key="1">
    <citation type="journal article" date="2016" name="Sci. Rep.">
        <title>Metabolic traits of an uncultured archaeal lineage -MSBL1- from brine pools of the Red Sea.</title>
        <authorList>
            <person name="Mwirichia R."/>
            <person name="Alam I."/>
            <person name="Rashid M."/>
            <person name="Vinu M."/>
            <person name="Ba-Alawi W."/>
            <person name="Anthony Kamau A."/>
            <person name="Kamanda Ngugi D."/>
            <person name="Goker M."/>
            <person name="Klenk H.P."/>
            <person name="Bajic V."/>
            <person name="Stingl U."/>
        </authorList>
    </citation>
    <scope>NUCLEOTIDE SEQUENCE [LARGE SCALE GENOMIC DNA]</scope>
    <source>
        <strain evidence="2">SCGC-AAA259D18</strain>
    </source>
</reference>
<name>A0A133UB05_9EURY</name>
<keyword evidence="3" id="KW-1185">Reference proteome</keyword>
<proteinExistence type="predicted"/>
<organism evidence="2 3">
    <name type="scientific">candidate division MSBL1 archaeon SCGC-AAA259D18</name>
    <dbReference type="NCBI Taxonomy" id="1698262"/>
    <lineage>
        <taxon>Archaea</taxon>
        <taxon>Methanobacteriati</taxon>
        <taxon>Methanobacteriota</taxon>
        <taxon>candidate division MSBL1</taxon>
    </lineage>
</organism>
<evidence type="ECO:0000313" key="3">
    <source>
        <dbReference type="Proteomes" id="UP000070195"/>
    </source>
</evidence>
<evidence type="ECO:0000256" key="1">
    <source>
        <dbReference type="SAM" id="MobiDB-lite"/>
    </source>
</evidence>
<comment type="caution">
    <text evidence="2">The sequence shown here is derived from an EMBL/GenBank/DDBJ whole genome shotgun (WGS) entry which is preliminary data.</text>
</comment>
<protein>
    <submittedName>
        <fullName evidence="2">Uncharacterized protein</fullName>
    </submittedName>
</protein>
<accession>A0A133UB05</accession>
<feature type="region of interest" description="Disordered" evidence="1">
    <location>
        <begin position="129"/>
        <end position="165"/>
    </location>
</feature>
<dbReference type="AlphaFoldDB" id="A0A133UB05"/>
<sequence length="183" mass="20629">MTEEGEELPDGLSTGLDLSKGEDLSIALMHLISLEEHLYFTAVKTGDGRFVELLREIRRIRASLMEKIVEKGGGEKWCMSKHLLGCAMRLIETGDKALETDEEEAEEFFDRAFDLYSMFWGLNLGEKTENASETPADPLFSEGRGHGQEDREEEEGGQEKRKPGLLGRAKRAVKDLLDCCREM</sequence>
<evidence type="ECO:0000313" key="2">
    <source>
        <dbReference type="EMBL" id="KXA91373.1"/>
    </source>
</evidence>
<dbReference type="Proteomes" id="UP000070195">
    <property type="component" value="Unassembled WGS sequence"/>
</dbReference>
<dbReference type="EMBL" id="LHXM01000025">
    <property type="protein sequence ID" value="KXA91373.1"/>
    <property type="molecule type" value="Genomic_DNA"/>
</dbReference>